<evidence type="ECO:0000313" key="4">
    <source>
        <dbReference type="Proteomes" id="UP000615026"/>
    </source>
</evidence>
<feature type="transmembrane region" description="Helical" evidence="1">
    <location>
        <begin position="179"/>
        <end position="194"/>
    </location>
</feature>
<dbReference type="EMBL" id="JADEXP010000020">
    <property type="protein sequence ID" value="MBE9065848.1"/>
    <property type="molecule type" value="Genomic_DNA"/>
</dbReference>
<protein>
    <submittedName>
        <fullName evidence="3">Acyltransferase family protein</fullName>
    </submittedName>
</protein>
<feature type="transmembrane region" description="Helical" evidence="1">
    <location>
        <begin position="101"/>
        <end position="122"/>
    </location>
</feature>
<feature type="transmembrane region" description="Helical" evidence="1">
    <location>
        <begin position="146"/>
        <end position="167"/>
    </location>
</feature>
<feature type="transmembrane region" description="Helical" evidence="1">
    <location>
        <begin position="240"/>
        <end position="260"/>
    </location>
</feature>
<organism evidence="3 4">
    <name type="scientific">Leptolyngbya cf. ectocarpi LEGE 11479</name>
    <dbReference type="NCBI Taxonomy" id="1828722"/>
    <lineage>
        <taxon>Bacteria</taxon>
        <taxon>Bacillati</taxon>
        <taxon>Cyanobacteriota</taxon>
        <taxon>Cyanophyceae</taxon>
        <taxon>Leptolyngbyales</taxon>
        <taxon>Leptolyngbyaceae</taxon>
        <taxon>Leptolyngbya group</taxon>
        <taxon>Leptolyngbya</taxon>
    </lineage>
</organism>
<evidence type="ECO:0000259" key="2">
    <source>
        <dbReference type="Pfam" id="PF01757"/>
    </source>
</evidence>
<feature type="transmembrane region" description="Helical" evidence="1">
    <location>
        <begin position="32"/>
        <end position="53"/>
    </location>
</feature>
<dbReference type="InterPro" id="IPR052734">
    <property type="entry name" value="Nod_factor_acetyltransferase"/>
</dbReference>
<feature type="domain" description="Acyltransferase 3" evidence="2">
    <location>
        <begin position="25"/>
        <end position="362"/>
    </location>
</feature>
<evidence type="ECO:0000313" key="3">
    <source>
        <dbReference type="EMBL" id="MBE9065848.1"/>
    </source>
</evidence>
<accession>A0A928ZQV6</accession>
<reference evidence="3" key="1">
    <citation type="submission" date="2020-10" db="EMBL/GenBank/DDBJ databases">
        <authorList>
            <person name="Castelo-Branco R."/>
            <person name="Eusebio N."/>
            <person name="Adriana R."/>
            <person name="Vieira A."/>
            <person name="Brugerolle De Fraissinette N."/>
            <person name="Rezende De Castro R."/>
            <person name="Schneider M.P."/>
            <person name="Vasconcelos V."/>
            <person name="Leao P.N."/>
        </authorList>
    </citation>
    <scope>NUCLEOTIDE SEQUENCE</scope>
    <source>
        <strain evidence="3">LEGE 11479</strain>
    </source>
</reference>
<feature type="transmembrane region" description="Helical" evidence="1">
    <location>
        <begin position="209"/>
        <end position="228"/>
    </location>
</feature>
<dbReference type="AlphaFoldDB" id="A0A928ZQV6"/>
<dbReference type="PANTHER" id="PTHR37312:SF1">
    <property type="entry name" value="MEMBRANE-BOUND ACYLTRANSFERASE YKRP-RELATED"/>
    <property type="match status" value="1"/>
</dbReference>
<gene>
    <name evidence="3" type="ORF">IQ260_04190</name>
</gene>
<dbReference type="Proteomes" id="UP000615026">
    <property type="component" value="Unassembled WGS sequence"/>
</dbReference>
<proteinExistence type="predicted"/>
<keyword evidence="1" id="KW-1133">Transmembrane helix</keyword>
<dbReference type="GO" id="GO:0016747">
    <property type="term" value="F:acyltransferase activity, transferring groups other than amino-acyl groups"/>
    <property type="evidence" value="ECO:0007669"/>
    <property type="project" value="InterPro"/>
</dbReference>
<keyword evidence="1" id="KW-0472">Membrane</keyword>
<name>A0A928ZQV6_LEPEC</name>
<evidence type="ECO:0000256" key="1">
    <source>
        <dbReference type="SAM" id="Phobius"/>
    </source>
</evidence>
<dbReference type="InterPro" id="IPR002656">
    <property type="entry name" value="Acyl_transf_3_dom"/>
</dbReference>
<sequence>MQPLTDSGSDHPMGSERSPAPQRLAWLDRAKAYGMFLVYYGHFVETITYLQGFSVEIAAFSQYKFIYAFHMPLFFILSGFFDKAKEQKISSFLTRGFLTRILPAIFFNLIAILILLLQDLAFRDSSYYDHPSIEKLLLALLTGRPLANFITWFLFCLFTVECLNYIVRPLIKANLWKRGGLAMMTLIVGYFMGLNEDTLQGLSIRGQNFWYFTETLIGFSFYQFGFILKQSGFISLVQASFYKYIGLGLTFLLTVLLFDLNQGPFTDARELVLMASVSHGNLIFFGLTAITGSLWVIFLALCLPSSRVITFIGQNTLILLGLNFLFTDFTQPIVEAIGLSAFESWWSVLLLCTALTLSSFAVAIPAIKLLHRFIPQLVGKPKTAGPILPALLH</sequence>
<feature type="transmembrane region" description="Helical" evidence="1">
    <location>
        <begin position="280"/>
        <end position="301"/>
    </location>
</feature>
<dbReference type="Pfam" id="PF01757">
    <property type="entry name" value="Acyl_transf_3"/>
    <property type="match status" value="1"/>
</dbReference>
<comment type="caution">
    <text evidence="3">The sequence shown here is derived from an EMBL/GenBank/DDBJ whole genome shotgun (WGS) entry which is preliminary data.</text>
</comment>
<keyword evidence="3" id="KW-0012">Acyltransferase</keyword>
<feature type="transmembrane region" description="Helical" evidence="1">
    <location>
        <begin position="308"/>
        <end position="326"/>
    </location>
</feature>
<keyword evidence="1" id="KW-0812">Transmembrane</keyword>
<keyword evidence="4" id="KW-1185">Reference proteome</keyword>
<dbReference type="RefSeq" id="WP_193991156.1">
    <property type="nucleotide sequence ID" value="NZ_JADEXP010000020.1"/>
</dbReference>
<keyword evidence="3" id="KW-0808">Transferase</keyword>
<feature type="transmembrane region" description="Helical" evidence="1">
    <location>
        <begin position="346"/>
        <end position="367"/>
    </location>
</feature>
<dbReference type="PANTHER" id="PTHR37312">
    <property type="entry name" value="MEMBRANE-BOUND ACYLTRANSFERASE YKRP-RELATED"/>
    <property type="match status" value="1"/>
</dbReference>
<feature type="transmembrane region" description="Helical" evidence="1">
    <location>
        <begin position="65"/>
        <end position="81"/>
    </location>
</feature>